<reference evidence="8 9" key="1">
    <citation type="submission" date="2018-06" db="EMBL/GenBank/DDBJ databases">
        <title>Complete genome sequence of Paracoccus mutanolyticus strain RSP-02 isolated from cellulosic waste.</title>
        <authorList>
            <person name="Amrutha R.N."/>
            <person name="Shrivastav A."/>
            <person name="Buddana S.K."/>
            <person name="Deshpande U."/>
            <person name="Prakasham R.S."/>
        </authorList>
    </citation>
    <scope>NUCLEOTIDE SEQUENCE [LARGE SCALE GENOMIC DNA]</scope>
    <source>
        <strain evidence="8 9">RSP-02</strain>
    </source>
</reference>
<proteinExistence type="predicted"/>
<evidence type="ECO:0000256" key="3">
    <source>
        <dbReference type="ARBA" id="ARBA00022475"/>
    </source>
</evidence>
<feature type="transmembrane region" description="Helical" evidence="7">
    <location>
        <begin position="35"/>
        <end position="53"/>
    </location>
</feature>
<evidence type="ECO:0000256" key="6">
    <source>
        <dbReference type="ARBA" id="ARBA00023136"/>
    </source>
</evidence>
<keyword evidence="6 7" id="KW-0472">Membrane</keyword>
<feature type="transmembrane region" description="Helical" evidence="7">
    <location>
        <begin position="65"/>
        <end position="84"/>
    </location>
</feature>
<dbReference type="EMBL" id="CP030239">
    <property type="protein sequence ID" value="AWX94350.1"/>
    <property type="molecule type" value="Genomic_DNA"/>
</dbReference>
<dbReference type="Proteomes" id="UP000249922">
    <property type="component" value="Chromosome"/>
</dbReference>
<organism evidence="8 9">
    <name type="scientific">Paracoccus mutanolyticus</name>
    <dbReference type="NCBI Taxonomy" id="1499308"/>
    <lineage>
        <taxon>Bacteria</taxon>
        <taxon>Pseudomonadati</taxon>
        <taxon>Pseudomonadota</taxon>
        <taxon>Alphaproteobacteria</taxon>
        <taxon>Rhodobacterales</taxon>
        <taxon>Paracoccaceae</taxon>
        <taxon>Paracoccus</taxon>
    </lineage>
</organism>
<keyword evidence="9" id="KW-1185">Reference proteome</keyword>
<evidence type="ECO:0000256" key="5">
    <source>
        <dbReference type="ARBA" id="ARBA00022989"/>
    </source>
</evidence>
<evidence type="ECO:0000256" key="7">
    <source>
        <dbReference type="SAM" id="Phobius"/>
    </source>
</evidence>
<gene>
    <name evidence="8" type="ORF">DPM13_01990</name>
</gene>
<accession>A0ABM6WUM3</accession>
<evidence type="ECO:0008006" key="10">
    <source>
        <dbReference type="Google" id="ProtNLM"/>
    </source>
</evidence>
<dbReference type="SUPFAM" id="SSF161098">
    <property type="entry name" value="MetI-like"/>
    <property type="match status" value="1"/>
</dbReference>
<sequence length="129" mass="14334">MTEVGYPVWLAVLHVIAALAMIVWSGMLRTIAGSYVLVIQSIPVLMILFMPYYGLTLMGLEIPPLLAASASLAIYVSAYLAEIWRGAIQAVPYQQWEASSSLSDEPRAASRWLMPSAQAWRTLRYRSTL</sequence>
<feature type="transmembrane region" description="Helical" evidence="7">
    <location>
        <begin position="6"/>
        <end position="28"/>
    </location>
</feature>
<evidence type="ECO:0000256" key="2">
    <source>
        <dbReference type="ARBA" id="ARBA00022448"/>
    </source>
</evidence>
<dbReference type="InterPro" id="IPR035906">
    <property type="entry name" value="MetI-like_sf"/>
</dbReference>
<evidence type="ECO:0000256" key="4">
    <source>
        <dbReference type="ARBA" id="ARBA00022692"/>
    </source>
</evidence>
<protein>
    <recommendedName>
        <fullName evidence="10">ABC transmembrane type-1 domain-containing protein</fullName>
    </recommendedName>
</protein>
<comment type="subcellular location">
    <subcellularLocation>
        <location evidence="1">Cell inner membrane</location>
        <topology evidence="1">Multi-pass membrane protein</topology>
    </subcellularLocation>
</comment>
<evidence type="ECO:0000313" key="9">
    <source>
        <dbReference type="Proteomes" id="UP000249922"/>
    </source>
</evidence>
<keyword evidence="5 7" id="KW-1133">Transmembrane helix</keyword>
<keyword evidence="3" id="KW-1003">Cell membrane</keyword>
<dbReference type="InterPro" id="IPR043429">
    <property type="entry name" value="ArtM/GltK/GlnP/TcyL/YhdX-like"/>
</dbReference>
<dbReference type="RefSeq" id="WP_112888678.1">
    <property type="nucleotide sequence ID" value="NZ_CP030239.1"/>
</dbReference>
<dbReference type="NCBIfam" id="TIGR01726">
    <property type="entry name" value="HEQRo_perm_3TM"/>
    <property type="match status" value="1"/>
</dbReference>
<keyword evidence="2" id="KW-0813">Transport</keyword>
<dbReference type="Gene3D" id="1.10.3720.10">
    <property type="entry name" value="MetI-like"/>
    <property type="match status" value="1"/>
</dbReference>
<name>A0ABM6WUM3_9RHOB</name>
<keyword evidence="4 7" id="KW-0812">Transmembrane</keyword>
<evidence type="ECO:0000313" key="8">
    <source>
        <dbReference type="EMBL" id="AWX94350.1"/>
    </source>
</evidence>
<dbReference type="PANTHER" id="PTHR30614:SF34">
    <property type="entry name" value="BLR6398 PROTEIN"/>
    <property type="match status" value="1"/>
</dbReference>
<evidence type="ECO:0000256" key="1">
    <source>
        <dbReference type="ARBA" id="ARBA00004429"/>
    </source>
</evidence>
<dbReference type="InterPro" id="IPR010065">
    <property type="entry name" value="AA_ABC_transptr_permease_3TM"/>
</dbReference>
<dbReference type="PANTHER" id="PTHR30614">
    <property type="entry name" value="MEMBRANE COMPONENT OF AMINO ACID ABC TRANSPORTER"/>
    <property type="match status" value="1"/>
</dbReference>